<dbReference type="GO" id="GO:0043565">
    <property type="term" value="F:sequence-specific DNA binding"/>
    <property type="evidence" value="ECO:0007669"/>
    <property type="project" value="TreeGrafter"/>
</dbReference>
<organism evidence="5 6">
    <name type="scientific">Buttiauxella gaviniae ATCC 51604</name>
    <dbReference type="NCBI Taxonomy" id="1354253"/>
    <lineage>
        <taxon>Bacteria</taxon>
        <taxon>Pseudomonadati</taxon>
        <taxon>Pseudomonadota</taxon>
        <taxon>Gammaproteobacteria</taxon>
        <taxon>Enterobacterales</taxon>
        <taxon>Enterobacteriaceae</taxon>
        <taxon>Buttiauxella</taxon>
    </lineage>
</organism>
<dbReference type="Gene3D" id="3.30.70.1290">
    <property type="entry name" value="Transposase IS200-like"/>
    <property type="match status" value="1"/>
</dbReference>
<dbReference type="GO" id="GO:0006313">
    <property type="term" value="P:DNA transposition"/>
    <property type="evidence" value="ECO:0007669"/>
    <property type="project" value="InterPro"/>
</dbReference>
<reference evidence="5 6" key="1">
    <citation type="submission" date="2016-04" db="EMBL/GenBank/DDBJ databases">
        <title>ATOL: Assembling a taxonomically balanced genome-scale reconstruction of the evolutionary history of the Enterobacteriaceae.</title>
        <authorList>
            <person name="Plunkett G.III."/>
            <person name="Neeno-Eckwall E.C."/>
            <person name="Glasner J.D."/>
            <person name="Perna N.T."/>
        </authorList>
    </citation>
    <scope>NUCLEOTIDE SEQUENCE [LARGE SCALE GENOMIC DNA]</scope>
    <source>
        <strain evidence="5 6">ATCC 51604</strain>
    </source>
</reference>
<evidence type="ECO:0000256" key="2">
    <source>
        <dbReference type="ARBA" id="ARBA00023125"/>
    </source>
</evidence>
<sequence>MSSYRRMRVSGGTWFFTVNLQNRQADLLTRYIAELRQSILKVKQRHPFEINAWVVLPDHMHCIWTLPPNESDFPQRWQEIKKTFTSSLAVRRGTVWQKRFWEHCIRDERDYTTHVDYVYINPVKHGRVNKVCEWPYSSFHRDVRKGLYPVDWAGVVGDLNVGERRFFRD</sequence>
<dbReference type="PATRIC" id="fig|1354253.4.peg.2555"/>
<dbReference type="EMBL" id="LXEP01000025">
    <property type="protein sequence ID" value="OAT20333.1"/>
    <property type="molecule type" value="Genomic_DNA"/>
</dbReference>
<evidence type="ECO:0000259" key="4">
    <source>
        <dbReference type="SMART" id="SM01321"/>
    </source>
</evidence>
<evidence type="ECO:0000313" key="5">
    <source>
        <dbReference type="EMBL" id="OAT20333.1"/>
    </source>
</evidence>
<gene>
    <name evidence="5" type="ORF">M977_02510</name>
</gene>
<keyword evidence="1" id="KW-0815">Transposition</keyword>
<evidence type="ECO:0000256" key="3">
    <source>
        <dbReference type="ARBA" id="ARBA00061320"/>
    </source>
</evidence>
<name>A0A1B7HXB4_9ENTR</name>
<feature type="domain" description="Transposase IS200-like" evidence="4">
    <location>
        <begin position="9"/>
        <end position="121"/>
    </location>
</feature>
<dbReference type="InterPro" id="IPR002686">
    <property type="entry name" value="Transposase_17"/>
</dbReference>
<dbReference type="FunFam" id="3.30.70.1290:FF:000001">
    <property type="entry name" value="REP-associated tyrosine transposase"/>
    <property type="match status" value="1"/>
</dbReference>
<dbReference type="SMART" id="SM01321">
    <property type="entry name" value="Y1_Tnp"/>
    <property type="match status" value="1"/>
</dbReference>
<accession>A0A1B7HXB4</accession>
<comment type="caution">
    <text evidence="5">The sequence shown here is derived from an EMBL/GenBank/DDBJ whole genome shotgun (WGS) entry which is preliminary data.</text>
</comment>
<comment type="similarity">
    <text evidence="3">Belongs to the transposase 17 family. RAYT subfamily.</text>
</comment>
<evidence type="ECO:0000313" key="6">
    <source>
        <dbReference type="Proteomes" id="UP000078504"/>
    </source>
</evidence>
<dbReference type="NCBIfam" id="NF047646">
    <property type="entry name" value="REP_Tyr_transpos"/>
    <property type="match status" value="1"/>
</dbReference>
<dbReference type="InterPro" id="IPR052715">
    <property type="entry name" value="RAYT_transposase"/>
</dbReference>
<dbReference type="PANTHER" id="PTHR36966">
    <property type="entry name" value="REP-ASSOCIATED TYROSINE TRANSPOSASE"/>
    <property type="match status" value="1"/>
</dbReference>
<keyword evidence="2" id="KW-0238">DNA-binding</keyword>
<dbReference type="RefSeq" id="WP_064515455.1">
    <property type="nucleotide sequence ID" value="NZ_LXEP01000025.1"/>
</dbReference>
<dbReference type="Proteomes" id="UP000078504">
    <property type="component" value="Unassembled WGS sequence"/>
</dbReference>
<evidence type="ECO:0000256" key="1">
    <source>
        <dbReference type="ARBA" id="ARBA00022578"/>
    </source>
</evidence>
<proteinExistence type="inferred from homology"/>
<dbReference type="PANTHER" id="PTHR36966:SF1">
    <property type="entry name" value="REP-ASSOCIATED TYROSINE TRANSPOSASE"/>
    <property type="match status" value="1"/>
</dbReference>
<protein>
    <submittedName>
        <fullName evidence="5">Putative transposase</fullName>
    </submittedName>
</protein>
<dbReference type="InterPro" id="IPR036515">
    <property type="entry name" value="Transposase_17_sf"/>
</dbReference>
<dbReference type="AlphaFoldDB" id="A0A1B7HXB4"/>
<dbReference type="GO" id="GO:0004803">
    <property type="term" value="F:transposase activity"/>
    <property type="evidence" value="ECO:0007669"/>
    <property type="project" value="InterPro"/>
</dbReference>
<dbReference type="SUPFAM" id="SSF143422">
    <property type="entry name" value="Transposase IS200-like"/>
    <property type="match status" value="1"/>
</dbReference>